<protein>
    <submittedName>
        <fullName evidence="1">Uncharacterized protein</fullName>
    </submittedName>
</protein>
<keyword evidence="2" id="KW-1185">Reference proteome</keyword>
<dbReference type="STRING" id="870482.SAMN04487987_103332"/>
<gene>
    <name evidence="1" type="ORF">SAMN04487987_103332</name>
</gene>
<reference evidence="2" key="1">
    <citation type="submission" date="2016-10" db="EMBL/GenBank/DDBJ databases">
        <authorList>
            <person name="Varghese N."/>
            <person name="Submissions S."/>
        </authorList>
    </citation>
    <scope>NUCLEOTIDE SEQUENCE [LARGE SCALE GENOMIC DNA]</scope>
    <source>
        <strain evidence="2">DSM 25730</strain>
    </source>
</reference>
<evidence type="ECO:0000313" key="2">
    <source>
        <dbReference type="Proteomes" id="UP000199439"/>
    </source>
</evidence>
<dbReference type="OrthoDB" id="1440960at2"/>
<dbReference type="AlphaFoldDB" id="A0A1I1PGK1"/>
<accession>A0A1I1PGK1</accession>
<dbReference type="Proteomes" id="UP000199439">
    <property type="component" value="Unassembled WGS sequence"/>
</dbReference>
<proteinExistence type="predicted"/>
<dbReference type="EMBL" id="FOMI01000003">
    <property type="protein sequence ID" value="SFD06788.1"/>
    <property type="molecule type" value="Genomic_DNA"/>
</dbReference>
<evidence type="ECO:0000313" key="1">
    <source>
        <dbReference type="EMBL" id="SFD06788.1"/>
    </source>
</evidence>
<dbReference type="RefSeq" id="WP_092850643.1">
    <property type="nucleotide sequence ID" value="NZ_FOMI01000003.1"/>
</dbReference>
<organism evidence="1 2">
    <name type="scientific">Algibacter pectinivorans</name>
    <dbReference type="NCBI Taxonomy" id="870482"/>
    <lineage>
        <taxon>Bacteria</taxon>
        <taxon>Pseudomonadati</taxon>
        <taxon>Bacteroidota</taxon>
        <taxon>Flavobacteriia</taxon>
        <taxon>Flavobacteriales</taxon>
        <taxon>Flavobacteriaceae</taxon>
        <taxon>Algibacter</taxon>
    </lineage>
</organism>
<name>A0A1I1PGK1_9FLAO</name>
<sequence length="262" mass="31614">MSIYSFFYSKHITSRAFIEIDPMNFHCEDIGLYTFTKYHDFEYNHVSLTNKVSWEELLYETLDVTLLTLLSKREIIVEVVNYNEIFWSGIYKHKKRKFLVKKGVDIKEADFFSKLILNALTKLLKRIQEEVLFHELITEIFNDIIGQYERYLKPDKNMLLQILNLYTKKYEWLRFKEDFNMFGPLSKYKIEIETIYIPKLKMQFDDVRTFRNTSLKGNAPYAQLRRRLRDVIAFNSTIRYSLYSEGDTRYNNGFNFVIPTNY</sequence>